<dbReference type="InterPro" id="IPR034690">
    <property type="entry name" value="Endolysin_T4_type"/>
</dbReference>
<dbReference type="RefSeq" id="WP_119524249.1">
    <property type="nucleotide sequence ID" value="NZ_NRHC01000002.1"/>
</dbReference>
<dbReference type="EC" id="3.2.1.17" evidence="7"/>
<proteinExistence type="inferred from homology"/>
<comment type="similarity">
    <text evidence="7">Belongs to the glycosyl hydrolase 24 family.</text>
</comment>
<evidence type="ECO:0000256" key="1">
    <source>
        <dbReference type="ARBA" id="ARBA00000632"/>
    </source>
</evidence>
<evidence type="ECO:0000256" key="4">
    <source>
        <dbReference type="ARBA" id="ARBA00022801"/>
    </source>
</evidence>
<keyword evidence="6 7" id="KW-0326">Glycosidase</keyword>
<dbReference type="Proteomes" id="UP000265691">
    <property type="component" value="Unassembled WGS sequence"/>
</dbReference>
<comment type="caution">
    <text evidence="8">The sequence shown here is derived from an EMBL/GenBank/DDBJ whole genome shotgun (WGS) entry which is preliminary data.</text>
</comment>
<evidence type="ECO:0000313" key="8">
    <source>
        <dbReference type="EMBL" id="RIY34493.1"/>
    </source>
</evidence>
<dbReference type="InterPro" id="IPR051018">
    <property type="entry name" value="Bacteriophage_GH24"/>
</dbReference>
<evidence type="ECO:0000256" key="3">
    <source>
        <dbReference type="ARBA" id="ARBA00022638"/>
    </source>
</evidence>
<protein>
    <recommendedName>
        <fullName evidence="7">Lysozyme</fullName>
        <ecNumber evidence="7">3.2.1.17</ecNumber>
    </recommendedName>
</protein>
<keyword evidence="9" id="KW-1185">Reference proteome</keyword>
<gene>
    <name evidence="8" type="ORF">CKF54_00415</name>
</gene>
<evidence type="ECO:0000313" key="9">
    <source>
        <dbReference type="Proteomes" id="UP000265691"/>
    </source>
</evidence>
<comment type="catalytic activity">
    <reaction evidence="1 7">
        <text>Hydrolysis of (1-&gt;4)-beta-linkages between N-acetylmuramic acid and N-acetyl-D-glucosamine residues in a peptidoglycan and between N-acetyl-D-glucosamine residues in chitodextrins.</text>
        <dbReference type="EC" id="3.2.1.17"/>
    </reaction>
</comment>
<dbReference type="PANTHER" id="PTHR38107">
    <property type="match status" value="1"/>
</dbReference>
<dbReference type="Pfam" id="PF00959">
    <property type="entry name" value="Phage_lysozyme"/>
    <property type="match status" value="1"/>
</dbReference>
<keyword evidence="2 7" id="KW-0929">Antimicrobial</keyword>
<reference evidence="8 9" key="1">
    <citation type="submission" date="2017-08" db="EMBL/GenBank/DDBJ databases">
        <title>Reclassification of Bisgaard taxon 37 and 44.</title>
        <authorList>
            <person name="Christensen H."/>
        </authorList>
    </citation>
    <scope>NUCLEOTIDE SEQUENCE [LARGE SCALE GENOMIC DNA]</scope>
    <source>
        <strain evidence="8 9">B96_3</strain>
    </source>
</reference>
<evidence type="ECO:0000256" key="2">
    <source>
        <dbReference type="ARBA" id="ARBA00022529"/>
    </source>
</evidence>
<dbReference type="InterPro" id="IPR023347">
    <property type="entry name" value="Lysozyme_dom_sf"/>
</dbReference>
<dbReference type="InterPro" id="IPR023346">
    <property type="entry name" value="Lysozyme-like_dom_sf"/>
</dbReference>
<dbReference type="OrthoDB" id="8141296at2"/>
<dbReference type="InterPro" id="IPR033907">
    <property type="entry name" value="Endolysin_autolysin"/>
</dbReference>
<evidence type="ECO:0000256" key="6">
    <source>
        <dbReference type="ARBA" id="ARBA00023295"/>
    </source>
</evidence>
<dbReference type="GO" id="GO:0016998">
    <property type="term" value="P:cell wall macromolecule catabolic process"/>
    <property type="evidence" value="ECO:0007669"/>
    <property type="project" value="InterPro"/>
</dbReference>
<dbReference type="CDD" id="cd00737">
    <property type="entry name" value="lyz_endolysin_autolysin"/>
    <property type="match status" value="1"/>
</dbReference>
<dbReference type="AlphaFoldDB" id="A0A3A1Y866"/>
<dbReference type="SUPFAM" id="SSF53955">
    <property type="entry name" value="Lysozyme-like"/>
    <property type="match status" value="1"/>
</dbReference>
<dbReference type="InterPro" id="IPR002196">
    <property type="entry name" value="Glyco_hydro_24"/>
</dbReference>
<name>A0A3A1Y866_9GAMM</name>
<sequence>MIQTNLNNLTKEEKALKIAIKYIARFEGFKSKVYLDPIGIPTVGYGFTDKKLIELYSKPGMSMSKHEANQYLEKEYLPRMVQALKKYLDFNTLNHFQLAAIYSFVYNFGISKFLNYTLYRKIKSSPNDQGINDLFDMYVWGTDRVTKQRVKLKGLVIRRQEERLLYFTPPDTPVEKYV</sequence>
<dbReference type="GO" id="GO:0003796">
    <property type="term" value="F:lysozyme activity"/>
    <property type="evidence" value="ECO:0007669"/>
    <property type="project" value="UniProtKB-EC"/>
</dbReference>
<dbReference type="GO" id="GO:0009253">
    <property type="term" value="P:peptidoglycan catabolic process"/>
    <property type="evidence" value="ECO:0007669"/>
    <property type="project" value="InterPro"/>
</dbReference>
<dbReference type="HAMAP" id="MF_04110">
    <property type="entry name" value="ENDOLYSIN_T4"/>
    <property type="match status" value="1"/>
</dbReference>
<evidence type="ECO:0000256" key="7">
    <source>
        <dbReference type="RuleBase" id="RU003788"/>
    </source>
</evidence>
<keyword evidence="3 7" id="KW-0081">Bacteriolytic enzyme</keyword>
<keyword evidence="4 7" id="KW-0378">Hydrolase</keyword>
<dbReference type="GO" id="GO:0042742">
    <property type="term" value="P:defense response to bacterium"/>
    <property type="evidence" value="ECO:0007669"/>
    <property type="project" value="UniProtKB-KW"/>
</dbReference>
<keyword evidence="5" id="KW-1035">Host cytoplasm</keyword>
<evidence type="ECO:0000256" key="5">
    <source>
        <dbReference type="ARBA" id="ARBA00023200"/>
    </source>
</evidence>
<dbReference type="GO" id="GO:0031640">
    <property type="term" value="P:killing of cells of another organism"/>
    <property type="evidence" value="ECO:0007669"/>
    <property type="project" value="UniProtKB-KW"/>
</dbReference>
<accession>A0A3A1Y866</accession>
<dbReference type="PANTHER" id="PTHR38107:SF3">
    <property type="entry name" value="LYSOZYME RRRD-RELATED"/>
    <property type="match status" value="1"/>
</dbReference>
<organism evidence="8 9">
    <name type="scientific">Psittacicella hinzii</name>
    <dbReference type="NCBI Taxonomy" id="2028575"/>
    <lineage>
        <taxon>Bacteria</taxon>
        <taxon>Pseudomonadati</taxon>
        <taxon>Pseudomonadota</taxon>
        <taxon>Gammaproteobacteria</taxon>
        <taxon>Pasteurellales</taxon>
        <taxon>Psittacicellaceae</taxon>
        <taxon>Psittacicella</taxon>
    </lineage>
</organism>
<dbReference type="EMBL" id="NRHC01000002">
    <property type="protein sequence ID" value="RIY34493.1"/>
    <property type="molecule type" value="Genomic_DNA"/>
</dbReference>
<dbReference type="Gene3D" id="1.10.530.40">
    <property type="match status" value="1"/>
</dbReference>